<evidence type="ECO:0000313" key="3">
    <source>
        <dbReference type="Proteomes" id="UP001054945"/>
    </source>
</evidence>
<comment type="caution">
    <text evidence="2">The sequence shown here is derived from an EMBL/GenBank/DDBJ whole genome shotgun (WGS) entry which is preliminary data.</text>
</comment>
<feature type="signal peptide" evidence="1">
    <location>
        <begin position="1"/>
        <end position="24"/>
    </location>
</feature>
<accession>A0AAV4PSQ4</accession>
<protein>
    <submittedName>
        <fullName evidence="2">Uncharacterized protein</fullName>
    </submittedName>
</protein>
<evidence type="ECO:0000313" key="2">
    <source>
        <dbReference type="EMBL" id="GIY00097.1"/>
    </source>
</evidence>
<dbReference type="AlphaFoldDB" id="A0AAV4PSQ4"/>
<gene>
    <name evidence="2" type="ORF">CEXT_509611</name>
</gene>
<name>A0AAV4PSQ4_CAEEX</name>
<dbReference type="Proteomes" id="UP001054945">
    <property type="component" value="Unassembled WGS sequence"/>
</dbReference>
<reference evidence="2 3" key="1">
    <citation type="submission" date="2021-06" db="EMBL/GenBank/DDBJ databases">
        <title>Caerostris extrusa draft genome.</title>
        <authorList>
            <person name="Kono N."/>
            <person name="Arakawa K."/>
        </authorList>
    </citation>
    <scope>NUCLEOTIDE SEQUENCE [LARGE SCALE GENOMIC DNA]</scope>
</reference>
<dbReference type="EMBL" id="BPLR01005142">
    <property type="protein sequence ID" value="GIY00097.1"/>
    <property type="molecule type" value="Genomic_DNA"/>
</dbReference>
<feature type="chain" id="PRO_5043551273" evidence="1">
    <location>
        <begin position="25"/>
        <end position="108"/>
    </location>
</feature>
<organism evidence="2 3">
    <name type="scientific">Caerostris extrusa</name>
    <name type="common">Bark spider</name>
    <name type="synonym">Caerostris bankana</name>
    <dbReference type="NCBI Taxonomy" id="172846"/>
    <lineage>
        <taxon>Eukaryota</taxon>
        <taxon>Metazoa</taxon>
        <taxon>Ecdysozoa</taxon>
        <taxon>Arthropoda</taxon>
        <taxon>Chelicerata</taxon>
        <taxon>Arachnida</taxon>
        <taxon>Araneae</taxon>
        <taxon>Araneomorphae</taxon>
        <taxon>Entelegynae</taxon>
        <taxon>Araneoidea</taxon>
        <taxon>Araneidae</taxon>
        <taxon>Caerostris</taxon>
    </lineage>
</organism>
<evidence type="ECO:0000256" key="1">
    <source>
        <dbReference type="SAM" id="SignalP"/>
    </source>
</evidence>
<proteinExistence type="predicted"/>
<keyword evidence="3" id="KW-1185">Reference proteome</keyword>
<keyword evidence="1" id="KW-0732">Signal</keyword>
<sequence>MKHVAGLCLSLVLLNVVLLCPIHASNESPVFCSLQLQPVVDPECTLKHWPIVERMNFEGSPGRGARYFEAKQPLANVTWSSKEGAGLTGMLTSTRHPKWMKVCLDECV</sequence>